<dbReference type="SMART" id="SM00768">
    <property type="entry name" value="X8"/>
    <property type="match status" value="1"/>
</dbReference>
<dbReference type="PANTHER" id="PTHR31044">
    <property type="entry name" value="BETA-1,3 GLUCANASE"/>
    <property type="match status" value="1"/>
</dbReference>
<dbReference type="InterPro" id="IPR000490">
    <property type="entry name" value="Glyco_hydro_17"/>
</dbReference>
<evidence type="ECO:0000256" key="2">
    <source>
        <dbReference type="ARBA" id="ARBA00022729"/>
    </source>
</evidence>
<organism evidence="8">
    <name type="scientific">Ananas comosus var. bracteatus</name>
    <name type="common">red pineapple</name>
    <dbReference type="NCBI Taxonomy" id="296719"/>
    <lineage>
        <taxon>Eukaryota</taxon>
        <taxon>Viridiplantae</taxon>
        <taxon>Streptophyta</taxon>
        <taxon>Embryophyta</taxon>
        <taxon>Tracheophyta</taxon>
        <taxon>Spermatophyta</taxon>
        <taxon>Magnoliopsida</taxon>
        <taxon>Liliopsida</taxon>
        <taxon>Poales</taxon>
        <taxon>Bromeliaceae</taxon>
        <taxon>Bromelioideae</taxon>
        <taxon>Ananas</taxon>
    </lineage>
</organism>
<dbReference type="InterPro" id="IPR012946">
    <property type="entry name" value="X8"/>
</dbReference>
<evidence type="ECO:0000256" key="4">
    <source>
        <dbReference type="ARBA" id="ARBA00023295"/>
    </source>
</evidence>
<evidence type="ECO:0000256" key="5">
    <source>
        <dbReference type="RuleBase" id="RU004335"/>
    </source>
</evidence>
<dbReference type="Gene3D" id="1.20.58.1040">
    <property type="match status" value="1"/>
</dbReference>
<keyword evidence="6" id="KW-0812">Transmembrane</keyword>
<dbReference type="GO" id="GO:0005975">
    <property type="term" value="P:carbohydrate metabolic process"/>
    <property type="evidence" value="ECO:0007669"/>
    <property type="project" value="InterPro"/>
</dbReference>
<sequence>MEVYIFALIDENQKSVQPGNFERHWGIFTYDGKPKFPMDLTGEGYDKILVGAARVKYLPSQWCVLNEDASDRYKNVPASVNYACSNADCTPLGYGSSCNGLSKKGNISYAFNMYFQMMDQDVQACDFGGLAKITTENASQGGCLFPIQILSAGERMALGAGSFRILLAVVMVSVVVFV</sequence>
<keyword evidence="4" id="KW-0326">Glycosidase</keyword>
<comment type="similarity">
    <text evidence="1 5">Belongs to the glycosyl hydrolase 17 family.</text>
</comment>
<evidence type="ECO:0000259" key="7">
    <source>
        <dbReference type="SMART" id="SM00768"/>
    </source>
</evidence>
<proteinExistence type="inferred from homology"/>
<dbReference type="GO" id="GO:0009506">
    <property type="term" value="C:plasmodesma"/>
    <property type="evidence" value="ECO:0007669"/>
    <property type="project" value="UniProtKB-ARBA"/>
</dbReference>
<keyword evidence="3" id="KW-0378">Hydrolase</keyword>
<dbReference type="SUPFAM" id="SSF51445">
    <property type="entry name" value="(Trans)glycosidases"/>
    <property type="match status" value="1"/>
</dbReference>
<reference evidence="8" key="1">
    <citation type="submission" date="2020-07" db="EMBL/GenBank/DDBJ databases">
        <authorList>
            <person name="Lin J."/>
        </authorList>
    </citation>
    <scope>NUCLEOTIDE SEQUENCE</scope>
</reference>
<evidence type="ECO:0000256" key="6">
    <source>
        <dbReference type="SAM" id="Phobius"/>
    </source>
</evidence>
<dbReference type="Pfam" id="PF00332">
    <property type="entry name" value="Glyco_hydro_17"/>
    <property type="match status" value="1"/>
</dbReference>
<dbReference type="PANTHER" id="PTHR31044:SF126">
    <property type="entry name" value="GLYCOSYL HYDROLASE FAMILY 17 PROTEIN"/>
    <property type="match status" value="1"/>
</dbReference>
<dbReference type="FunFam" id="1.20.58.1040:FF:000002">
    <property type="entry name" value="Glucan endo-1,3-beta-glucosidase 8"/>
    <property type="match status" value="1"/>
</dbReference>
<gene>
    <name evidence="8" type="ORF">CB5_LOCUS17137</name>
</gene>
<evidence type="ECO:0000313" key="8">
    <source>
        <dbReference type="EMBL" id="CAD1833926.1"/>
    </source>
</evidence>
<keyword evidence="6" id="KW-1133">Transmembrane helix</keyword>
<dbReference type="Gene3D" id="3.20.20.80">
    <property type="entry name" value="Glycosidases"/>
    <property type="match status" value="1"/>
</dbReference>
<dbReference type="Pfam" id="PF07983">
    <property type="entry name" value="X8"/>
    <property type="match status" value="1"/>
</dbReference>
<keyword evidence="2" id="KW-0732">Signal</keyword>
<name>A0A6V7PTK7_ANACO</name>
<dbReference type="AlphaFoldDB" id="A0A6V7PTK7"/>
<feature type="domain" description="X8" evidence="7">
    <location>
        <begin position="61"/>
        <end position="145"/>
    </location>
</feature>
<dbReference type="InterPro" id="IPR044788">
    <property type="entry name" value="X8_dom_prot"/>
</dbReference>
<dbReference type="InterPro" id="IPR017853">
    <property type="entry name" value="GH"/>
</dbReference>
<dbReference type="EMBL" id="LR862152">
    <property type="protein sequence ID" value="CAD1833926.1"/>
    <property type="molecule type" value="Genomic_DNA"/>
</dbReference>
<evidence type="ECO:0000256" key="1">
    <source>
        <dbReference type="ARBA" id="ARBA00008773"/>
    </source>
</evidence>
<protein>
    <recommendedName>
        <fullName evidence="7">X8 domain-containing protein</fullName>
    </recommendedName>
</protein>
<evidence type="ECO:0000256" key="3">
    <source>
        <dbReference type="ARBA" id="ARBA00022801"/>
    </source>
</evidence>
<accession>A0A6V7PTK7</accession>
<keyword evidence="6" id="KW-0472">Membrane</keyword>
<dbReference type="GO" id="GO:0004553">
    <property type="term" value="F:hydrolase activity, hydrolyzing O-glycosyl compounds"/>
    <property type="evidence" value="ECO:0007669"/>
    <property type="project" value="InterPro"/>
</dbReference>
<feature type="transmembrane region" description="Helical" evidence="6">
    <location>
        <begin position="156"/>
        <end position="177"/>
    </location>
</feature>